<evidence type="ECO:0000256" key="5">
    <source>
        <dbReference type="ARBA" id="ARBA00022694"/>
    </source>
</evidence>
<evidence type="ECO:0000256" key="6">
    <source>
        <dbReference type="ARBA" id="ARBA00022741"/>
    </source>
</evidence>
<keyword evidence="6 10" id="KW-0547">Nucleotide-binding</keyword>
<dbReference type="PANTHER" id="PTHR11088:SF60">
    <property type="entry name" value="TRNA DIMETHYLALLYLTRANSFERASE"/>
    <property type="match status" value="1"/>
</dbReference>
<dbReference type="RefSeq" id="WP_130427704.1">
    <property type="nucleotide sequence ID" value="NZ_CP035949.1"/>
</dbReference>
<comment type="subunit">
    <text evidence="10">Monomer.</text>
</comment>
<dbReference type="GO" id="GO:0052381">
    <property type="term" value="F:tRNA dimethylallyltransferase activity"/>
    <property type="evidence" value="ECO:0007669"/>
    <property type="project" value="UniProtKB-UniRule"/>
</dbReference>
<feature type="region of interest" description="Interaction with substrate tRNA" evidence="10">
    <location>
        <begin position="34"/>
        <end position="37"/>
    </location>
</feature>
<feature type="binding site" evidence="10">
    <location>
        <begin position="9"/>
        <end position="16"/>
    </location>
    <ligand>
        <name>ATP</name>
        <dbReference type="ChEBI" id="CHEBI:30616"/>
    </ligand>
</feature>
<dbReference type="Proteomes" id="UP000289726">
    <property type="component" value="Chromosome"/>
</dbReference>
<comment type="similarity">
    <text evidence="3 10 13">Belongs to the IPP transferase family.</text>
</comment>
<dbReference type="Gene3D" id="3.40.50.300">
    <property type="entry name" value="P-loop containing nucleotide triphosphate hydrolases"/>
    <property type="match status" value="1"/>
</dbReference>
<dbReference type="SUPFAM" id="SSF52540">
    <property type="entry name" value="P-loop containing nucleoside triphosphate hydrolases"/>
    <property type="match status" value="2"/>
</dbReference>
<dbReference type="NCBIfam" id="TIGR00174">
    <property type="entry name" value="miaA"/>
    <property type="match status" value="1"/>
</dbReference>
<evidence type="ECO:0000256" key="3">
    <source>
        <dbReference type="ARBA" id="ARBA00005842"/>
    </source>
</evidence>
<dbReference type="InterPro" id="IPR018022">
    <property type="entry name" value="IPT"/>
</dbReference>
<keyword evidence="4 10" id="KW-0808">Transferase</keyword>
<evidence type="ECO:0000313" key="14">
    <source>
        <dbReference type="EMBL" id="QBF23884.1"/>
    </source>
</evidence>
<keyword evidence="8 10" id="KW-0460">Magnesium</keyword>
<evidence type="ECO:0000256" key="12">
    <source>
        <dbReference type="RuleBase" id="RU003784"/>
    </source>
</evidence>
<evidence type="ECO:0000256" key="8">
    <source>
        <dbReference type="ARBA" id="ARBA00022842"/>
    </source>
</evidence>
<dbReference type="Pfam" id="PF01715">
    <property type="entry name" value="IPPT"/>
    <property type="match status" value="1"/>
</dbReference>
<keyword evidence="7 10" id="KW-0067">ATP-binding</keyword>
<dbReference type="HAMAP" id="MF_00185">
    <property type="entry name" value="IPP_trans"/>
    <property type="match status" value="1"/>
</dbReference>
<accession>A0A4P6MAM3</accession>
<evidence type="ECO:0000256" key="10">
    <source>
        <dbReference type="HAMAP-Rule" id="MF_00185"/>
    </source>
</evidence>
<feature type="site" description="Interaction with substrate tRNA" evidence="10">
    <location>
        <position position="96"/>
    </location>
</feature>
<evidence type="ECO:0000256" key="1">
    <source>
        <dbReference type="ARBA" id="ARBA00001946"/>
    </source>
</evidence>
<sequence>MKKVIAITGPTASGKTSLSIKIAKKINLEIINCDSLQMYQKYDIGTAKITLEEAQGIKHHLLDFLAPGTNYSIYHFQKDARKKIEETPLPLFVGGSGLYLKSALFDYELTPKSLFLPPTSLPAIENMIDFIKQKDPQLIANLDLKNPRRILSAYQDLLAGTLRSQKNKKHNPLYSSLIFYLDINRQILKKRVILRLEQMLKQGFIEEVNQIQTHFPNANFNIIGYREIKALLEGKITLDQAKTLIIQKTMQYAKRQKTWFKNQIKPIILDALSPDLEKTTICLINDFLKTD</sequence>
<dbReference type="EMBL" id="CP035949">
    <property type="protein sequence ID" value="QBF23884.1"/>
    <property type="molecule type" value="Genomic_DNA"/>
</dbReference>
<dbReference type="AlphaFoldDB" id="A0A4P6MAM3"/>
<evidence type="ECO:0000313" key="15">
    <source>
        <dbReference type="Proteomes" id="UP000289726"/>
    </source>
</evidence>
<evidence type="ECO:0000256" key="11">
    <source>
        <dbReference type="RuleBase" id="RU003783"/>
    </source>
</evidence>
<comment type="caution">
    <text evidence="10">Lacks conserved residue(s) required for the propagation of feature annotation.</text>
</comment>
<keyword evidence="15" id="KW-1185">Reference proteome</keyword>
<comment type="cofactor">
    <cofactor evidence="1 10">
        <name>Mg(2+)</name>
        <dbReference type="ChEBI" id="CHEBI:18420"/>
    </cofactor>
</comment>
<dbReference type="EC" id="2.5.1.75" evidence="10"/>
<dbReference type="GO" id="GO:0005524">
    <property type="term" value="F:ATP binding"/>
    <property type="evidence" value="ECO:0007669"/>
    <property type="project" value="UniProtKB-UniRule"/>
</dbReference>
<name>A0A4P6MAM3_9MOLU</name>
<organism evidence="14 15">
    <name type="scientific">'Catharanthus roseus' aster yellows phytoplasma</name>
    <dbReference type="NCBI Taxonomy" id="1193712"/>
    <lineage>
        <taxon>Bacteria</taxon>
        <taxon>Bacillati</taxon>
        <taxon>Mycoplasmatota</taxon>
        <taxon>Mollicutes</taxon>
        <taxon>Acholeplasmatales</taxon>
        <taxon>Acholeplasmataceae</taxon>
        <taxon>Candidatus Phytoplasma</taxon>
        <taxon>16SrI (Aster yellows group)</taxon>
    </lineage>
</organism>
<dbReference type="PANTHER" id="PTHR11088">
    <property type="entry name" value="TRNA DIMETHYLALLYLTRANSFERASE"/>
    <property type="match status" value="1"/>
</dbReference>
<evidence type="ECO:0000256" key="9">
    <source>
        <dbReference type="ARBA" id="ARBA00049563"/>
    </source>
</evidence>
<comment type="catalytic activity">
    <reaction evidence="9 10 11">
        <text>adenosine(37) in tRNA + dimethylallyl diphosphate = N(6)-dimethylallyladenosine(37) in tRNA + diphosphate</text>
        <dbReference type="Rhea" id="RHEA:26482"/>
        <dbReference type="Rhea" id="RHEA-COMP:10162"/>
        <dbReference type="Rhea" id="RHEA-COMP:10375"/>
        <dbReference type="ChEBI" id="CHEBI:33019"/>
        <dbReference type="ChEBI" id="CHEBI:57623"/>
        <dbReference type="ChEBI" id="CHEBI:74411"/>
        <dbReference type="ChEBI" id="CHEBI:74415"/>
        <dbReference type="EC" id="2.5.1.75"/>
    </reaction>
</comment>
<evidence type="ECO:0000256" key="2">
    <source>
        <dbReference type="ARBA" id="ARBA00003213"/>
    </source>
</evidence>
<reference evidence="14 15" key="1">
    <citation type="submission" date="2019-02" db="EMBL/GenBank/DDBJ databases">
        <title>Draft Genome Sequence of Maize Bushy Stunt-like Phytoplasma group 16SrI-B (Aster yellows) in South Africa.</title>
        <authorList>
            <person name="Coetzee B."/>
            <person name="Douglas-Smit N."/>
            <person name="Maree H.J."/>
            <person name="Burger J.T."/>
            <person name="Kruger K."/>
            <person name="Pietersen G."/>
        </authorList>
    </citation>
    <scope>NUCLEOTIDE SEQUENCE [LARGE SCALE GENOMIC DNA]</scope>
    <source>
        <strain evidence="14 15">De Villa</strain>
    </source>
</reference>
<dbReference type="InterPro" id="IPR039657">
    <property type="entry name" value="Dimethylallyltransferase"/>
</dbReference>
<evidence type="ECO:0000256" key="7">
    <source>
        <dbReference type="ARBA" id="ARBA00022840"/>
    </source>
</evidence>
<gene>
    <name evidence="10 14" type="primary">miaA</name>
    <name evidence="14" type="ORF">EXT02_01595</name>
</gene>
<feature type="binding site" evidence="10">
    <location>
        <begin position="11"/>
        <end position="16"/>
    </location>
    <ligand>
        <name>substrate</name>
    </ligand>
</feature>
<dbReference type="GO" id="GO:0006400">
    <property type="term" value="P:tRNA modification"/>
    <property type="evidence" value="ECO:0007669"/>
    <property type="project" value="TreeGrafter"/>
</dbReference>
<proteinExistence type="inferred from homology"/>
<keyword evidence="5 10" id="KW-0819">tRNA processing</keyword>
<comment type="function">
    <text evidence="2 10 12">Catalyzes the transfer of a dimethylallyl group onto the adenine at position 37 in tRNAs that read codons beginning with uridine, leading to the formation of N6-(dimethylallyl)adenosine (i(6)A).</text>
</comment>
<evidence type="ECO:0000256" key="4">
    <source>
        <dbReference type="ARBA" id="ARBA00022679"/>
    </source>
</evidence>
<protein>
    <recommendedName>
        <fullName evidence="10">tRNA dimethylallyltransferase</fullName>
        <ecNumber evidence="10">2.5.1.75</ecNumber>
    </recommendedName>
    <alternativeName>
        <fullName evidence="10">Dimethylallyl diphosphate:tRNA dimethylallyltransferase</fullName>
        <shortName evidence="10">DMAPP:tRNA dimethylallyltransferase</shortName>
        <shortName evidence="10">DMATase</shortName>
    </alternativeName>
    <alternativeName>
        <fullName evidence="10">Isopentenyl-diphosphate:tRNA isopentenyltransferase</fullName>
        <shortName evidence="10">IPP transferase</shortName>
        <shortName evidence="10">IPPT</shortName>
        <shortName evidence="10">IPTase</shortName>
    </alternativeName>
</protein>
<dbReference type="InterPro" id="IPR027417">
    <property type="entry name" value="P-loop_NTPase"/>
</dbReference>
<evidence type="ECO:0000256" key="13">
    <source>
        <dbReference type="RuleBase" id="RU003785"/>
    </source>
</evidence>